<dbReference type="GeneID" id="40748873"/>
<dbReference type="EMBL" id="KL585014">
    <property type="protein sequence ID" value="KEQ78772.1"/>
    <property type="molecule type" value="Genomic_DNA"/>
</dbReference>
<dbReference type="Proteomes" id="UP000030706">
    <property type="component" value="Unassembled WGS sequence"/>
</dbReference>
<keyword evidence="3" id="KW-1185">Reference proteome</keyword>
<reference evidence="2 3" key="1">
    <citation type="journal article" date="2014" name="BMC Genomics">
        <title>Genome sequencing of four Aureobasidium pullulans varieties: biotechnological potential, stress tolerance, and description of new species.</title>
        <authorList>
            <person name="Gostin Ar C."/>
            <person name="Ohm R.A."/>
            <person name="Kogej T."/>
            <person name="Sonjak S."/>
            <person name="Turk M."/>
            <person name="Zajc J."/>
            <person name="Zalar P."/>
            <person name="Grube M."/>
            <person name="Sun H."/>
            <person name="Han J."/>
            <person name="Sharma A."/>
            <person name="Chiniquy J."/>
            <person name="Ngan C.Y."/>
            <person name="Lipzen A."/>
            <person name="Barry K."/>
            <person name="Grigoriev I.V."/>
            <person name="Gunde-Cimerman N."/>
        </authorList>
    </citation>
    <scope>NUCLEOTIDE SEQUENCE [LARGE SCALE GENOMIC DNA]</scope>
    <source>
        <strain evidence="2 3">EXF-150</strain>
    </source>
</reference>
<dbReference type="AlphaFoldDB" id="A0A074X9N5"/>
<protein>
    <submittedName>
        <fullName evidence="2">Uncharacterized protein</fullName>
    </submittedName>
</protein>
<organism evidence="2 3">
    <name type="scientific">Aureobasidium pullulans EXF-150</name>
    <dbReference type="NCBI Taxonomy" id="1043002"/>
    <lineage>
        <taxon>Eukaryota</taxon>
        <taxon>Fungi</taxon>
        <taxon>Dikarya</taxon>
        <taxon>Ascomycota</taxon>
        <taxon>Pezizomycotina</taxon>
        <taxon>Dothideomycetes</taxon>
        <taxon>Dothideomycetidae</taxon>
        <taxon>Dothideales</taxon>
        <taxon>Saccotheciaceae</taxon>
        <taxon>Aureobasidium</taxon>
    </lineage>
</organism>
<evidence type="ECO:0000313" key="2">
    <source>
        <dbReference type="EMBL" id="KEQ78772.1"/>
    </source>
</evidence>
<keyword evidence="1" id="KW-1133">Transmembrane helix</keyword>
<accession>A0A074X9N5</accession>
<keyword evidence="1" id="KW-0812">Transmembrane</keyword>
<proteinExistence type="predicted"/>
<sequence>MHAKTGYIAHAGQHPVSKQDLDIPIFSPHHPRLYSSSYLKDPVKCCMDAISEPLFPMSIIWVVLFRTAALMIIAPCAWNPSE</sequence>
<dbReference type="RefSeq" id="XP_029754959.1">
    <property type="nucleotide sequence ID" value="XM_029906567.1"/>
</dbReference>
<evidence type="ECO:0000313" key="3">
    <source>
        <dbReference type="Proteomes" id="UP000030706"/>
    </source>
</evidence>
<feature type="transmembrane region" description="Helical" evidence="1">
    <location>
        <begin position="59"/>
        <end position="78"/>
    </location>
</feature>
<gene>
    <name evidence="2" type="ORF">M438DRAFT_350171</name>
</gene>
<keyword evidence="1" id="KW-0472">Membrane</keyword>
<dbReference type="HOGENOM" id="CLU_2557910_0_0_1"/>
<name>A0A074X9N5_AURPU</name>
<evidence type="ECO:0000256" key="1">
    <source>
        <dbReference type="SAM" id="Phobius"/>
    </source>
</evidence>